<dbReference type="Proteomes" id="UP000287124">
    <property type="component" value="Unassembled WGS sequence"/>
</dbReference>
<protein>
    <submittedName>
        <fullName evidence="1">Uncharacterized protein</fullName>
    </submittedName>
</protein>
<name>A0A430KWG6_9HYPO</name>
<keyword evidence="2" id="KW-1185">Reference proteome</keyword>
<feature type="non-terminal residue" evidence="1">
    <location>
        <position position="1"/>
    </location>
</feature>
<dbReference type="AlphaFoldDB" id="A0A430KWG6"/>
<feature type="non-terminal residue" evidence="1">
    <location>
        <position position="317"/>
    </location>
</feature>
<dbReference type="EMBL" id="MIKF01001726">
    <property type="protein sequence ID" value="RTE67837.1"/>
    <property type="molecule type" value="Genomic_DNA"/>
</dbReference>
<evidence type="ECO:0000313" key="2">
    <source>
        <dbReference type="Proteomes" id="UP000287124"/>
    </source>
</evidence>
<comment type="caution">
    <text evidence="1">The sequence shown here is derived from an EMBL/GenBank/DDBJ whole genome shotgun (WGS) entry which is preliminary data.</text>
</comment>
<gene>
    <name evidence="1" type="ORF">BHE90_017789</name>
</gene>
<sequence length="317" mass="34838">QQRAERAIEWLAIENGEYSDAYLESFADNEDGYTAREFMGDYVREVRRKRGWVALDAHPKRDALLYYWLRELWQKGAPPPDAAELSTLLSHTAASDKEADFWRIATNHWNSSLEPDLVQRVSAGSTHATTRQAAMACLISRAVEQLPRIVATLEQANRTGRLADVAIEIALTPAGKDSEGVAEQRLSDAIKMLPHPYAEIARATIDLNADQAPVVASTTLCDITRLDAESEAFRLFRIRLASHGATAVESDMLQILAESDDKDAALQALNLAVTLGRADIVVAALSHRFADVVARAMQVTAEPLSSPLPPTILDRIA</sequence>
<evidence type="ECO:0000313" key="1">
    <source>
        <dbReference type="EMBL" id="RTE67837.1"/>
    </source>
</evidence>
<reference evidence="1 2" key="1">
    <citation type="submission" date="2017-06" db="EMBL/GenBank/DDBJ databases">
        <title>Comparative genomic analysis of Ambrosia Fusariam Clade fungi.</title>
        <authorList>
            <person name="Stajich J.E."/>
            <person name="Carrillo J."/>
            <person name="Kijimoto T."/>
            <person name="Eskalen A."/>
            <person name="O'Donnell K."/>
            <person name="Kasson M."/>
        </authorList>
    </citation>
    <scope>NUCLEOTIDE SEQUENCE [LARGE SCALE GENOMIC DNA]</scope>
    <source>
        <strain evidence="1 2">UCR1854</strain>
    </source>
</reference>
<proteinExistence type="predicted"/>
<organism evidence="1 2">
    <name type="scientific">Fusarium euwallaceae</name>
    <dbReference type="NCBI Taxonomy" id="1147111"/>
    <lineage>
        <taxon>Eukaryota</taxon>
        <taxon>Fungi</taxon>
        <taxon>Dikarya</taxon>
        <taxon>Ascomycota</taxon>
        <taxon>Pezizomycotina</taxon>
        <taxon>Sordariomycetes</taxon>
        <taxon>Hypocreomycetidae</taxon>
        <taxon>Hypocreales</taxon>
        <taxon>Nectriaceae</taxon>
        <taxon>Fusarium</taxon>
        <taxon>Fusarium solani species complex</taxon>
    </lineage>
</organism>
<accession>A0A430KWG6</accession>